<feature type="region of interest" description="Disordered" evidence="1">
    <location>
        <begin position="81"/>
        <end position="119"/>
    </location>
</feature>
<gene>
    <name evidence="2" type="ORF">B0A48_17303</name>
</gene>
<protein>
    <submittedName>
        <fullName evidence="2">Uncharacterized protein</fullName>
    </submittedName>
</protein>
<dbReference type="EMBL" id="NAJO01000063">
    <property type="protein sequence ID" value="OQN96663.1"/>
    <property type="molecule type" value="Genomic_DNA"/>
</dbReference>
<keyword evidence="3" id="KW-1185">Reference proteome</keyword>
<evidence type="ECO:0000256" key="1">
    <source>
        <dbReference type="SAM" id="MobiDB-lite"/>
    </source>
</evidence>
<feature type="region of interest" description="Disordered" evidence="1">
    <location>
        <begin position="1"/>
        <end position="47"/>
    </location>
</feature>
<sequence length="119" mass="13466">MRGRLDRRSDSASSPLDATRDSAQSYDSYTPGFRSDQGYRGNYDPEIGSQLRREADFAQLKRLSAVIPEVTRLGYQTAAYGPAASEDTHLRLVTPAPDLLDPRSDRDPRFDPRHPRDRK</sequence>
<dbReference type="Proteomes" id="UP000192596">
    <property type="component" value="Unassembled WGS sequence"/>
</dbReference>
<evidence type="ECO:0000313" key="2">
    <source>
        <dbReference type="EMBL" id="OQN96663.1"/>
    </source>
</evidence>
<accession>A0A1V8SC53</accession>
<proteinExistence type="predicted"/>
<feature type="compositionally biased region" description="Basic and acidic residues" evidence="1">
    <location>
        <begin position="1"/>
        <end position="10"/>
    </location>
</feature>
<feature type="compositionally biased region" description="Basic and acidic residues" evidence="1">
    <location>
        <begin position="100"/>
        <end position="119"/>
    </location>
</feature>
<dbReference type="InParanoid" id="A0A1V8SC53"/>
<name>A0A1V8SC53_9PEZI</name>
<evidence type="ECO:0000313" key="3">
    <source>
        <dbReference type="Proteomes" id="UP000192596"/>
    </source>
</evidence>
<feature type="compositionally biased region" description="Polar residues" evidence="1">
    <location>
        <begin position="11"/>
        <end position="28"/>
    </location>
</feature>
<organism evidence="2 3">
    <name type="scientific">Cryoendolithus antarcticus</name>
    <dbReference type="NCBI Taxonomy" id="1507870"/>
    <lineage>
        <taxon>Eukaryota</taxon>
        <taxon>Fungi</taxon>
        <taxon>Dikarya</taxon>
        <taxon>Ascomycota</taxon>
        <taxon>Pezizomycotina</taxon>
        <taxon>Dothideomycetes</taxon>
        <taxon>Dothideomycetidae</taxon>
        <taxon>Cladosporiales</taxon>
        <taxon>Cladosporiaceae</taxon>
        <taxon>Cryoendolithus</taxon>
    </lineage>
</organism>
<comment type="caution">
    <text evidence="2">The sequence shown here is derived from an EMBL/GenBank/DDBJ whole genome shotgun (WGS) entry which is preliminary data.</text>
</comment>
<dbReference type="AlphaFoldDB" id="A0A1V8SC53"/>
<reference evidence="3" key="1">
    <citation type="submission" date="2017-03" db="EMBL/GenBank/DDBJ databases">
        <title>Genomes of endolithic fungi from Antarctica.</title>
        <authorList>
            <person name="Coleine C."/>
            <person name="Masonjones S."/>
            <person name="Stajich J.E."/>
        </authorList>
    </citation>
    <scope>NUCLEOTIDE SEQUENCE [LARGE SCALE GENOMIC DNA]</scope>
    <source>
        <strain evidence="3">CCFEE 5527</strain>
    </source>
</reference>